<dbReference type="InterPro" id="IPR018484">
    <property type="entry name" value="FGGY_N"/>
</dbReference>
<comment type="pathway">
    <text evidence="1 10">Polyol metabolism; glycerol degradation via glycerol kinase pathway; sn-glycerol 3-phosphate from glycerol: step 1/1.</text>
</comment>
<dbReference type="NCBIfam" id="TIGR01311">
    <property type="entry name" value="glycerol_kin"/>
    <property type="match status" value="1"/>
</dbReference>
<sequence>MTYKKKYIVSLDQGTTISRAIVFDCNASIIGISKKEITQIYPNPGWVEHDPIEIWNIQYFVFLEVLKNSGIDFSQISGIGITNQRETIIVWDKKSGKPIYNAIVWQCRRTADFCEELQSNRKFVKYVRKVTGLVIDPYFSATKIKWILDFIRNSRIRAYQGEILCGTVDSWLIWNMTKGKKHITDYTNASRTMLFNIHTLQWDNELLNIFDIPISMLPRVCSSSEVYGKISIKNKKNIINVPISGIAGDQQAALFGQLCVTPGSAKITYGTGCFLLMNTGDKPVKSKRRLLTTIVCGPRGELNYALEGMVFMGGAIVQWLRDEMKLIRDVSEMECFSKKVHDTHGVYIIPTFSGLASPFWDPYVKGSIFGLTRGVNSYHIVRAALESVAFQIRDIIEVMQKDYGKNINSIRVSGGVVINNFLMQFQSDILNIRIDRSQISEISALGVAYLAGLSIGFWKNLEVVRDKFLKTYKFYPNAYNIEREYRYCCWKNAIVCTRLWKNMNLKTYNFFYK</sequence>
<dbReference type="PANTHER" id="PTHR10196:SF69">
    <property type="entry name" value="GLYCEROL KINASE"/>
    <property type="match status" value="1"/>
</dbReference>
<feature type="binding site" evidence="10">
    <location>
        <position position="138"/>
    </location>
    <ligand>
        <name>sn-glycerol 3-phosphate</name>
        <dbReference type="ChEBI" id="CHEBI:57597"/>
    </ligand>
</feature>
<feature type="binding site" evidence="10">
    <location>
        <position position="19"/>
    </location>
    <ligand>
        <name>ADP</name>
        <dbReference type="ChEBI" id="CHEBI:456216"/>
    </ligand>
</feature>
<feature type="binding site" evidence="10">
    <location>
        <position position="15"/>
    </location>
    <ligand>
        <name>ADP</name>
        <dbReference type="ChEBI" id="CHEBI:456216"/>
    </ligand>
</feature>
<feature type="domain" description="Carbohydrate kinase FGGY C-terminal" evidence="13">
    <location>
        <begin position="265"/>
        <end position="453"/>
    </location>
</feature>
<feature type="domain" description="Carbohydrate kinase FGGY N-terminal" evidence="12">
    <location>
        <begin position="7"/>
        <end position="256"/>
    </location>
</feature>
<dbReference type="FunFam" id="3.30.420.40:FF:000008">
    <property type="entry name" value="Glycerol kinase"/>
    <property type="match status" value="1"/>
</dbReference>
<dbReference type="InterPro" id="IPR043129">
    <property type="entry name" value="ATPase_NBD"/>
</dbReference>
<feature type="binding site" evidence="10">
    <location>
        <position position="271"/>
    </location>
    <ligand>
        <name>ATP</name>
        <dbReference type="ChEBI" id="CHEBI:30616"/>
    </ligand>
</feature>
<gene>
    <name evidence="10 14" type="primary">glpK</name>
    <name evidence="14" type="ORF">WEOB_167</name>
</gene>
<evidence type="ECO:0000256" key="8">
    <source>
        <dbReference type="ARBA" id="ARBA00022840"/>
    </source>
</evidence>
<feature type="binding site" evidence="10">
    <location>
        <position position="15"/>
    </location>
    <ligand>
        <name>ATP</name>
        <dbReference type="ChEBI" id="CHEBI:30616"/>
    </ligand>
</feature>
<feature type="binding site" evidence="10">
    <location>
        <position position="314"/>
    </location>
    <ligand>
        <name>ADP</name>
        <dbReference type="ChEBI" id="CHEBI:456216"/>
    </ligand>
</feature>
<dbReference type="PROSITE" id="PS00445">
    <property type="entry name" value="FGGY_KINASES_2"/>
    <property type="match status" value="1"/>
</dbReference>
<keyword evidence="6 10" id="KW-0418">Kinase</keyword>
<dbReference type="HAMAP" id="MF_00186">
    <property type="entry name" value="Glycerol_kin"/>
    <property type="match status" value="1"/>
</dbReference>
<evidence type="ECO:0000259" key="12">
    <source>
        <dbReference type="Pfam" id="PF00370"/>
    </source>
</evidence>
<dbReference type="GO" id="GO:0005524">
    <property type="term" value="F:ATP binding"/>
    <property type="evidence" value="ECO:0007669"/>
    <property type="project" value="UniProtKB-UniRule"/>
</dbReference>
<evidence type="ECO:0000256" key="2">
    <source>
        <dbReference type="ARBA" id="ARBA00009156"/>
    </source>
</evidence>
<dbReference type="GO" id="GO:0019563">
    <property type="term" value="P:glycerol catabolic process"/>
    <property type="evidence" value="ECO:0007669"/>
    <property type="project" value="UniProtKB-UniRule"/>
</dbReference>
<keyword evidence="5 10" id="KW-0547">Nucleotide-binding</keyword>
<dbReference type="RefSeq" id="WP_281264015.1">
    <property type="nucleotide sequence ID" value="NZ_LN774881.1"/>
</dbReference>
<dbReference type="Gene3D" id="3.30.420.40">
    <property type="match status" value="2"/>
</dbReference>
<comment type="catalytic activity">
    <reaction evidence="9 10">
        <text>glycerol + ATP = sn-glycerol 3-phosphate + ADP + H(+)</text>
        <dbReference type="Rhea" id="RHEA:21644"/>
        <dbReference type="ChEBI" id="CHEBI:15378"/>
        <dbReference type="ChEBI" id="CHEBI:17754"/>
        <dbReference type="ChEBI" id="CHEBI:30616"/>
        <dbReference type="ChEBI" id="CHEBI:57597"/>
        <dbReference type="ChEBI" id="CHEBI:456216"/>
        <dbReference type="EC" id="2.7.1.30"/>
    </reaction>
</comment>
<dbReference type="NCBIfam" id="NF000756">
    <property type="entry name" value="PRK00047.1"/>
    <property type="match status" value="1"/>
</dbReference>
<dbReference type="InterPro" id="IPR018483">
    <property type="entry name" value="Carb_kinase_FGGY_CS"/>
</dbReference>
<dbReference type="PATRIC" id="fig|1594731.3.peg.156"/>
<feature type="binding site" evidence="10">
    <location>
        <position position="138"/>
    </location>
    <ligand>
        <name>glycerol</name>
        <dbReference type="ChEBI" id="CHEBI:17754"/>
    </ligand>
</feature>
<protein>
    <recommendedName>
        <fullName evidence="10">Glycerol kinase</fullName>
        <ecNumber evidence="10">2.7.1.30</ecNumber>
    </recommendedName>
    <alternativeName>
        <fullName evidence="10">ATP:glycerol 3-phosphotransferase</fullName>
    </alternativeName>
    <alternativeName>
        <fullName evidence="10">Glycerokinase</fullName>
        <shortName evidence="10">GK</shortName>
    </alternativeName>
</protein>
<feature type="binding site" evidence="10">
    <location>
        <position position="318"/>
    </location>
    <ligand>
        <name>ATP</name>
        <dbReference type="ChEBI" id="CHEBI:30616"/>
    </ligand>
</feature>
<keyword evidence="4 10" id="KW-0808">Transferase</keyword>
<feature type="binding site" evidence="10">
    <location>
        <position position="415"/>
    </location>
    <ligand>
        <name>ATP</name>
        <dbReference type="ChEBI" id="CHEBI:30616"/>
    </ligand>
</feature>
<comment type="caution">
    <text evidence="10">Lacks conserved residue(s) required for the propagation of feature annotation.</text>
</comment>
<comment type="function">
    <text evidence="10">Key enzyme in the regulation of glycerol uptake and metabolism. Catalyzes the phosphorylation of glycerol to yield sn-glycerol 3-phosphate.</text>
</comment>
<dbReference type="KEGG" id="wca:WEOB_167"/>
<comment type="subunit">
    <text evidence="10">Homotetramer and homodimer (in equilibrium). Heterodimer with EIIA-Glc. Binds 1 zinc ion per glycerol kinase EIIA-Glc dimer. The zinc ion is important for dimerization.</text>
</comment>
<accession>A0A0H5BWP3</accession>
<dbReference type="AlphaFoldDB" id="A0A0H5BWP3"/>
<feature type="binding site" evidence="10">
    <location>
        <position position="249"/>
    </location>
    <ligand>
        <name>sn-glycerol 3-phosphate</name>
        <dbReference type="ChEBI" id="CHEBI:57597"/>
    </ligand>
</feature>
<dbReference type="CDD" id="cd07769">
    <property type="entry name" value="ASKHA_NBD_FGGY_GK"/>
    <property type="match status" value="1"/>
</dbReference>
<feature type="binding site" evidence="10">
    <location>
        <position position="15"/>
    </location>
    <ligand>
        <name>sn-glycerol 3-phosphate</name>
        <dbReference type="ChEBI" id="CHEBI:57597"/>
    </ligand>
</feature>
<feature type="binding site" evidence="10">
    <location>
        <position position="271"/>
    </location>
    <ligand>
        <name>ADP</name>
        <dbReference type="ChEBI" id="CHEBI:456216"/>
    </ligand>
</feature>
<evidence type="ECO:0000256" key="10">
    <source>
        <dbReference type="HAMAP-Rule" id="MF_00186"/>
    </source>
</evidence>
<dbReference type="GO" id="GO:0004370">
    <property type="term" value="F:glycerol kinase activity"/>
    <property type="evidence" value="ECO:0007669"/>
    <property type="project" value="UniProtKB-UniRule"/>
</dbReference>
<evidence type="ECO:0000313" key="14">
    <source>
        <dbReference type="EMBL" id="CEN32120.1"/>
    </source>
</evidence>
<feature type="binding site" evidence="10">
    <location>
        <position position="86"/>
    </location>
    <ligand>
        <name>sn-glycerol 3-phosphate</name>
        <dbReference type="ChEBI" id="CHEBI:57597"/>
    </ligand>
</feature>
<dbReference type="PIRSF" id="PIRSF000538">
    <property type="entry name" value="GlpK"/>
    <property type="match status" value="1"/>
</dbReference>
<comment type="activity regulation">
    <text evidence="10">Activity of this regulatory enzyme is affected by several metabolites. Allosterically and non-competitively inhibited by fructose 1,6-bisphosphate (FBP) and unphosphorylated phosphocarrier protein EIIA-Glc (III-Glc), an integral component of the bacterial phosphotransferase (PTS) system.</text>
</comment>
<evidence type="ECO:0000313" key="15">
    <source>
        <dbReference type="Proteomes" id="UP000242753"/>
    </source>
</evidence>
<keyword evidence="10" id="KW-0479">Metal-binding</keyword>
<evidence type="ECO:0000256" key="4">
    <source>
        <dbReference type="ARBA" id="ARBA00022679"/>
    </source>
</evidence>
<comment type="similarity">
    <text evidence="2 10 11">Belongs to the FGGY kinase family.</text>
</comment>
<keyword evidence="7 10" id="KW-0319">Glycerol metabolism</keyword>
<evidence type="ECO:0000256" key="5">
    <source>
        <dbReference type="ARBA" id="ARBA00022741"/>
    </source>
</evidence>
<keyword evidence="3 10" id="KW-0021">Allosteric enzyme</keyword>
<evidence type="ECO:0000256" key="6">
    <source>
        <dbReference type="ARBA" id="ARBA00022777"/>
    </source>
</evidence>
<feature type="binding site" evidence="10">
    <location>
        <position position="419"/>
    </location>
    <ligand>
        <name>ADP</name>
        <dbReference type="ChEBI" id="CHEBI:456216"/>
    </ligand>
</feature>
<feature type="binding site" evidence="10">
    <location>
        <position position="415"/>
    </location>
    <ligand>
        <name>ADP</name>
        <dbReference type="ChEBI" id="CHEBI:456216"/>
    </ligand>
</feature>
<dbReference type="GO" id="GO:0006072">
    <property type="term" value="P:glycerol-3-phosphate metabolic process"/>
    <property type="evidence" value="ECO:0007669"/>
    <property type="project" value="InterPro"/>
</dbReference>
<keyword evidence="15" id="KW-1185">Reference proteome</keyword>
<evidence type="ECO:0000259" key="13">
    <source>
        <dbReference type="Pfam" id="PF02782"/>
    </source>
</evidence>
<keyword evidence="10" id="KW-0862">Zinc</keyword>
<feature type="binding site" evidence="10">
    <location>
        <position position="314"/>
    </location>
    <ligand>
        <name>ATP</name>
        <dbReference type="ChEBI" id="CHEBI:30616"/>
    </ligand>
</feature>
<dbReference type="GO" id="GO:0005829">
    <property type="term" value="C:cytosol"/>
    <property type="evidence" value="ECO:0007669"/>
    <property type="project" value="TreeGrafter"/>
</dbReference>
<dbReference type="Proteomes" id="UP000242753">
    <property type="component" value="Chromosome I"/>
</dbReference>
<dbReference type="FunFam" id="3.30.420.40:FF:000007">
    <property type="entry name" value="Glycerol kinase"/>
    <property type="match status" value="1"/>
</dbReference>
<dbReference type="PANTHER" id="PTHR10196">
    <property type="entry name" value="SUGAR KINASE"/>
    <property type="match status" value="1"/>
</dbReference>
<reference evidence="15" key="1">
    <citation type="submission" date="2015-01" db="EMBL/GenBank/DDBJ databases">
        <authorList>
            <person name="Manzano-Marin A."/>
            <person name="Manzano-Marin A."/>
        </authorList>
    </citation>
    <scope>NUCLEOTIDE SEQUENCE [LARGE SCALE GENOMIC DNA]</scope>
    <source>
        <strain evidence="15">obscurior</strain>
    </source>
</reference>
<dbReference type="InterPro" id="IPR005999">
    <property type="entry name" value="Glycerol_kin"/>
</dbReference>
<name>A0A0H5BWP3_9ENTR</name>
<dbReference type="EMBL" id="LN774881">
    <property type="protein sequence ID" value="CEN32120.1"/>
    <property type="molecule type" value="Genomic_DNA"/>
</dbReference>
<dbReference type="GO" id="GO:0046872">
    <property type="term" value="F:metal ion binding"/>
    <property type="evidence" value="ECO:0007669"/>
    <property type="project" value="UniProtKB-KW"/>
</dbReference>
<dbReference type="UniPathway" id="UPA00618">
    <property type="reaction ID" value="UER00672"/>
</dbReference>
<dbReference type="STRING" id="1594731.WEOB_167"/>
<dbReference type="EC" id="2.7.1.30" evidence="10"/>
<feature type="binding site" evidence="10">
    <location>
        <position position="86"/>
    </location>
    <ligand>
        <name>glycerol</name>
        <dbReference type="ChEBI" id="CHEBI:17754"/>
    </ligand>
</feature>
<proteinExistence type="inferred from homology"/>
<dbReference type="SUPFAM" id="SSF53067">
    <property type="entry name" value="Actin-like ATPase domain"/>
    <property type="match status" value="2"/>
</dbReference>
<dbReference type="Pfam" id="PF00370">
    <property type="entry name" value="FGGY_N"/>
    <property type="match status" value="1"/>
</dbReference>
<feature type="binding site" evidence="10">
    <location>
        <position position="85"/>
    </location>
    <ligand>
        <name>sn-glycerol 3-phosphate</name>
        <dbReference type="ChEBI" id="CHEBI:57597"/>
    </ligand>
</feature>
<evidence type="ECO:0000256" key="9">
    <source>
        <dbReference type="ARBA" id="ARBA00052101"/>
    </source>
</evidence>
<feature type="binding site" evidence="10">
    <location>
        <position position="249"/>
    </location>
    <ligand>
        <name>glycerol</name>
        <dbReference type="ChEBI" id="CHEBI:17754"/>
    </ligand>
</feature>
<feature type="binding site" evidence="10">
    <location>
        <position position="250"/>
    </location>
    <ligand>
        <name>glycerol</name>
        <dbReference type="ChEBI" id="CHEBI:17754"/>
    </ligand>
</feature>
<feature type="binding site" evidence="10">
    <location>
        <position position="16"/>
    </location>
    <ligand>
        <name>ATP</name>
        <dbReference type="ChEBI" id="CHEBI:30616"/>
    </ligand>
</feature>
<keyword evidence="8 10" id="KW-0067">ATP-binding</keyword>
<evidence type="ECO:0000256" key="3">
    <source>
        <dbReference type="ARBA" id="ARBA00022533"/>
    </source>
</evidence>
<organism evidence="14 15">
    <name type="scientific">Candidatus Westeberhardia cardiocondylae</name>
    <dbReference type="NCBI Taxonomy" id="1594731"/>
    <lineage>
        <taxon>Bacteria</taxon>
        <taxon>Pseudomonadati</taxon>
        <taxon>Pseudomonadota</taxon>
        <taxon>Gammaproteobacteria</taxon>
        <taxon>Enterobacterales</taxon>
        <taxon>Enterobacteriaceae</taxon>
        <taxon>ant endosymbionts</taxon>
        <taxon>Candidatus Westeberhardia</taxon>
    </lineage>
</organism>
<dbReference type="Pfam" id="PF02782">
    <property type="entry name" value="FGGY_C"/>
    <property type="match status" value="1"/>
</dbReference>
<dbReference type="InterPro" id="IPR000577">
    <property type="entry name" value="Carb_kinase_FGGY"/>
</dbReference>
<evidence type="ECO:0000256" key="7">
    <source>
        <dbReference type="ARBA" id="ARBA00022798"/>
    </source>
</evidence>
<dbReference type="InterPro" id="IPR018485">
    <property type="entry name" value="FGGY_C"/>
</dbReference>
<feature type="binding site" evidence="10">
    <location>
        <position position="482"/>
    </location>
    <ligand>
        <name>Zn(2+)</name>
        <dbReference type="ChEBI" id="CHEBI:29105"/>
        <note>ligand shared with EIIA-Glc</note>
    </ligand>
</feature>
<evidence type="ECO:0000256" key="1">
    <source>
        <dbReference type="ARBA" id="ARBA00005190"/>
    </source>
</evidence>
<evidence type="ECO:0000256" key="11">
    <source>
        <dbReference type="RuleBase" id="RU003733"/>
    </source>
</evidence>
<feature type="binding site" evidence="10">
    <location>
        <position position="85"/>
    </location>
    <ligand>
        <name>glycerol</name>
        <dbReference type="ChEBI" id="CHEBI:17754"/>
    </ligand>
</feature>